<protein>
    <submittedName>
        <fullName evidence="3">Uncharacterized protein</fullName>
    </submittedName>
</protein>
<reference evidence="3 4" key="1">
    <citation type="submission" date="2024-01" db="EMBL/GenBank/DDBJ databases">
        <title>The genomes of 5 underutilized Papilionoideae crops provide insights into root nodulation and disease resistanc.</title>
        <authorList>
            <person name="Jiang F."/>
        </authorList>
    </citation>
    <scope>NUCLEOTIDE SEQUENCE [LARGE SCALE GENOMIC DNA]</scope>
    <source>
        <strain evidence="3">JINMINGXINNONG_FW02</strain>
        <tissue evidence="3">Leaves</tissue>
    </source>
</reference>
<dbReference type="InterPro" id="IPR023213">
    <property type="entry name" value="CAT-like_dom_sf"/>
</dbReference>
<proteinExistence type="predicted"/>
<dbReference type="InterPro" id="IPR051504">
    <property type="entry name" value="Plant_metabolite_acyltrans"/>
</dbReference>
<evidence type="ECO:0000256" key="2">
    <source>
        <dbReference type="ARBA" id="ARBA00023315"/>
    </source>
</evidence>
<dbReference type="Pfam" id="PF02458">
    <property type="entry name" value="Transferase"/>
    <property type="match status" value="1"/>
</dbReference>
<name>A0AAN9NL56_PHACN</name>
<evidence type="ECO:0000313" key="3">
    <source>
        <dbReference type="EMBL" id="KAK7374515.1"/>
    </source>
</evidence>
<dbReference type="AlphaFoldDB" id="A0AAN9NL56"/>
<dbReference type="Proteomes" id="UP001374584">
    <property type="component" value="Unassembled WGS sequence"/>
</dbReference>
<dbReference type="Gene3D" id="3.30.559.10">
    <property type="entry name" value="Chloramphenicol acetyltransferase-like domain"/>
    <property type="match status" value="1"/>
</dbReference>
<comment type="caution">
    <text evidence="3">The sequence shown here is derived from an EMBL/GenBank/DDBJ whole genome shotgun (WGS) entry which is preliminary data.</text>
</comment>
<gene>
    <name evidence="3" type="ORF">VNO80_07945</name>
</gene>
<accession>A0AAN9NL56</accession>
<organism evidence="3 4">
    <name type="scientific">Phaseolus coccineus</name>
    <name type="common">Scarlet runner bean</name>
    <name type="synonym">Phaseolus multiflorus</name>
    <dbReference type="NCBI Taxonomy" id="3886"/>
    <lineage>
        <taxon>Eukaryota</taxon>
        <taxon>Viridiplantae</taxon>
        <taxon>Streptophyta</taxon>
        <taxon>Embryophyta</taxon>
        <taxon>Tracheophyta</taxon>
        <taxon>Spermatophyta</taxon>
        <taxon>Magnoliopsida</taxon>
        <taxon>eudicotyledons</taxon>
        <taxon>Gunneridae</taxon>
        <taxon>Pentapetalae</taxon>
        <taxon>rosids</taxon>
        <taxon>fabids</taxon>
        <taxon>Fabales</taxon>
        <taxon>Fabaceae</taxon>
        <taxon>Papilionoideae</taxon>
        <taxon>50 kb inversion clade</taxon>
        <taxon>NPAAA clade</taxon>
        <taxon>indigoferoid/millettioid clade</taxon>
        <taxon>Phaseoleae</taxon>
        <taxon>Phaseolus</taxon>
    </lineage>
</organism>
<dbReference type="PANTHER" id="PTHR31625">
    <property type="match status" value="1"/>
</dbReference>
<dbReference type="GO" id="GO:0016747">
    <property type="term" value="F:acyltransferase activity, transferring groups other than amino-acyl groups"/>
    <property type="evidence" value="ECO:0007669"/>
    <property type="project" value="UniProtKB-ARBA"/>
</dbReference>
<dbReference type="EMBL" id="JAYMYR010000003">
    <property type="protein sequence ID" value="KAK7374515.1"/>
    <property type="molecule type" value="Genomic_DNA"/>
</dbReference>
<evidence type="ECO:0000256" key="1">
    <source>
        <dbReference type="ARBA" id="ARBA00022679"/>
    </source>
</evidence>
<sequence length="250" mass="28029">MYPQDNSDGRCLKIVPLPPITKDVVRATFVLTRGDLEKIKRRVLSKWEVVEESKSTVSSKPPNLSSFVVTCAYVTVCIAKAIHGVEREKDKFAFVFSADWRFRSELRIPDTYFGNCVWHNSVDADQLDFIKEEGVVLVAKRIHRKVKMLGQEAVIEGFSEFLDLIKQGVQIMIVAMSNRLGVYDTNFGFGKPSKVEITSLDRSSYQTLGLVESKDGSGGVEVGMVMNKHAMDLFATLFREGLCDDDESST</sequence>
<keyword evidence="4" id="KW-1185">Reference proteome</keyword>
<keyword evidence="1" id="KW-0808">Transferase</keyword>
<keyword evidence="2" id="KW-0012">Acyltransferase</keyword>
<evidence type="ECO:0000313" key="4">
    <source>
        <dbReference type="Proteomes" id="UP001374584"/>
    </source>
</evidence>